<keyword evidence="8" id="KW-1185">Reference proteome</keyword>
<feature type="compositionally biased region" description="Acidic residues" evidence="5">
    <location>
        <begin position="642"/>
        <end position="668"/>
    </location>
</feature>
<dbReference type="GO" id="GO:0032210">
    <property type="term" value="P:regulation of telomere maintenance via telomerase"/>
    <property type="evidence" value="ECO:0007669"/>
    <property type="project" value="TreeGrafter"/>
</dbReference>
<feature type="compositionally biased region" description="Basic and acidic residues" evidence="5">
    <location>
        <begin position="563"/>
        <end position="573"/>
    </location>
</feature>
<comment type="caution">
    <text evidence="7">The sequence shown here is derived from an EMBL/GenBank/DDBJ whole genome shotgun (WGS) entry which is preliminary data.</text>
</comment>
<feature type="region of interest" description="Disordered" evidence="5">
    <location>
        <begin position="149"/>
        <end position="188"/>
    </location>
</feature>
<evidence type="ECO:0000256" key="5">
    <source>
        <dbReference type="SAM" id="MobiDB-lite"/>
    </source>
</evidence>
<feature type="region of interest" description="Disordered" evidence="5">
    <location>
        <begin position="475"/>
        <end position="896"/>
    </location>
</feature>
<evidence type="ECO:0000256" key="3">
    <source>
        <dbReference type="ARBA" id="ARBA00022895"/>
    </source>
</evidence>
<dbReference type="GO" id="GO:0016233">
    <property type="term" value="P:telomere capping"/>
    <property type="evidence" value="ECO:0007669"/>
    <property type="project" value="TreeGrafter"/>
</dbReference>
<feature type="compositionally biased region" description="Basic and acidic residues" evidence="5">
    <location>
        <begin position="709"/>
        <end position="718"/>
    </location>
</feature>
<evidence type="ECO:0000256" key="1">
    <source>
        <dbReference type="ARBA" id="ARBA00004574"/>
    </source>
</evidence>
<evidence type="ECO:0000259" key="6">
    <source>
        <dbReference type="SMART" id="SM00976"/>
    </source>
</evidence>
<feature type="compositionally biased region" description="Acidic residues" evidence="5">
    <location>
        <begin position="989"/>
        <end position="999"/>
    </location>
</feature>
<sequence length="1531" mass="166797">MNGSQPPISLLDQGESIPIAGLNPDASDQENRVVHGTITITWPFSIITKSIAFLLAEHDFRLRRENGQVRVRFHGAAAKAISDASLGAGDDIRVSLRGVQWEKNETQTQVAGSTLAWQLEFTNRLVIGISRPNMEQETLLDIDDPAAEPETAADGQAESTDPIDINTIPEEPVTPGPPSPEPTLPAKRNAASTLDPFEYASPAFLKRARVSYGSLFEGGLDIFDEDIFDEDISKKTKSKKRSRFSMPGNAWRYTSQSPSPEPDDVPEESDEEEPQANGNPQSNGDIEDTHMDTPSRPTMVDQGSQTADVDFTPMASVQVLAEARPSFGFAQMTPTPFARTKPFGTDNPVMDQSLNFGGDSTTSHSMPLELHQNLLSQQPNPMDTDMAFSFTPQTVLFPQAPAFFPGQDDVPDSPSRATGVEDYPAALLDADPTPSNPVDTLMGFTAHGSQPVAAHQNPFSTEPVLDSAFTTTAHSQNPWAAGELPGTRSANASSDAENPVQILSSSPSRQESRDSSEDRQVAPSRENTEMNATADASPEPMLEDPASEAEYYRDGGDEPGDDYDLRKYSRTHDDDDDIETSEEERDANNDDPGAQIMNPEEDDTDVDQDVANQERYSGDVSDEYEEEMYEERVEGDGQSYEGSEDDAEGEYYSDEEDYTDEEEDEEEEQTRPPAAPVAREPVFIDLLSDSEDENEPAPKPVPEAEPEEESRGELKEEIEHEFEEHESESDPESENEAGTSPKNAEEMKPSSVPEGEEEVEDLEVDEEMAEQTQSSPKLAEEPSMPTTKEAGEDTETKHITEEETTGMEKTSVPMSPAREDSSPDREASEAPKISDGVSDGDGPSHIEESAENQEPSATSHDIEMDAPTLMEASDKPEDVVVAPEETMRTDSPDETASVVVEETIEAMDVDAPLDTSSGDAAEPTEGKSVEFVENNVTVSEEVQTTILDAQEEDLASVQVTAAHEESHTYIQETSEDNAEPSNMKSTEDPSGEGDAEAGETQESHDAMMQDAPSEGVSGKPTTGAAVTEDAKDYPAKNGQISPPPTQISQTQTVQEDNINVSTHEHGQHLPTPGETQVIEIEMSDTLQTVTYDDQTDEEDANPEDQIMAEILQHSPVKQDTHISIDPVAFSPAASQTEPSTQTGQAEEAHEGPALEPHLAPEAAAAKSLRPRRYKPNRASDDNDQEDPSMALIAATPATGPADSSSKHSSPAPAGPSSKTRSKTHDDPSIQLAGGLEQAETKNKRKRKAADDESITSLDNSPLGTQRVLRSMTDHDDPSISLAKGSSPSARQTRRHKTPDPKRETPRRETRSVSRSFQLQEESPDVSFTSLKSPSIAGSFATVPEDGEEDVKSLKLRLVKSLRTDLPDFLPLKSLRGNINKMTDVLAVATQTPPQPHRPKHGPRDFMLTLTLTDPSTAPTQVRVAHIFRPHLASLPEVQSGDIILLRRVKVVSMKGRDFGVRSEDSSSWAVSKPNDEQVLGQVKGPPVEITPEEIEHAKGLRHWWSLQDDNAMNKIETASRKVTEAGKENAK</sequence>
<feature type="compositionally biased region" description="Basic and acidic residues" evidence="5">
    <location>
        <begin position="817"/>
        <end position="829"/>
    </location>
</feature>
<feature type="compositionally biased region" description="Acidic residues" evidence="5">
    <location>
        <begin position="261"/>
        <end position="274"/>
    </location>
</feature>
<feature type="compositionally biased region" description="Acidic residues" evidence="5">
    <location>
        <begin position="719"/>
        <end position="735"/>
    </location>
</feature>
<feature type="region of interest" description="Disordered" evidence="5">
    <location>
        <begin position="235"/>
        <end position="303"/>
    </location>
</feature>
<dbReference type="PANTHER" id="PTHR14513:SF0">
    <property type="entry name" value="PROTECTION OF TELOMERES PROTEIN 1"/>
    <property type="match status" value="1"/>
</dbReference>
<dbReference type="GO" id="GO:0000783">
    <property type="term" value="C:nuclear telomere cap complex"/>
    <property type="evidence" value="ECO:0007669"/>
    <property type="project" value="TreeGrafter"/>
</dbReference>
<feature type="compositionally biased region" description="Acidic residues" evidence="5">
    <location>
        <begin position="754"/>
        <end position="769"/>
    </location>
</feature>
<feature type="compositionally biased region" description="Polar residues" evidence="5">
    <location>
        <begin position="1254"/>
        <end position="1263"/>
    </location>
</feature>
<dbReference type="GO" id="GO:0010521">
    <property type="term" value="F:telomerase inhibitor activity"/>
    <property type="evidence" value="ECO:0007669"/>
    <property type="project" value="TreeGrafter"/>
</dbReference>
<feature type="compositionally biased region" description="Basic and acidic residues" evidence="5">
    <location>
        <begin position="510"/>
        <end position="520"/>
    </location>
</feature>
<comment type="subcellular location">
    <subcellularLocation>
        <location evidence="1">Chromosome</location>
        <location evidence="1">Telomere</location>
    </subcellularLocation>
</comment>
<feature type="compositionally biased region" description="Polar residues" evidence="5">
    <location>
        <begin position="1132"/>
        <end position="1144"/>
    </location>
</feature>
<reference evidence="7 8" key="1">
    <citation type="submission" date="2015-04" db="EMBL/GenBank/DDBJ databases">
        <title>The draft genome sequence of Fusarium langsethiae, a T-2/HT-2 mycotoxin producer.</title>
        <authorList>
            <person name="Lysoe E."/>
            <person name="Divon H.H."/>
            <person name="Terzi V."/>
            <person name="Orru L."/>
            <person name="Lamontanara A."/>
            <person name="Kolseth A.-K."/>
            <person name="Frandsen R.J."/>
            <person name="Nielsen K."/>
            <person name="Thrane U."/>
        </authorList>
    </citation>
    <scope>NUCLEOTIDE SEQUENCE [LARGE SCALE GENOMIC DNA]</scope>
    <source>
        <strain evidence="7 8">Fl201059</strain>
    </source>
</reference>
<feature type="compositionally biased region" description="Basic and acidic residues" evidence="5">
    <location>
        <begin position="1297"/>
        <end position="1311"/>
    </location>
</feature>
<dbReference type="CDD" id="cd04497">
    <property type="entry name" value="hPOT1_OB1_like"/>
    <property type="match status" value="1"/>
</dbReference>
<dbReference type="GO" id="GO:0098505">
    <property type="term" value="F:G-rich strand telomeric DNA binding"/>
    <property type="evidence" value="ECO:0007669"/>
    <property type="project" value="TreeGrafter"/>
</dbReference>
<dbReference type="InterPro" id="IPR012340">
    <property type="entry name" value="NA-bd_OB-fold"/>
</dbReference>
<name>A0A0N0V8E6_FUSLA</name>
<feature type="compositionally biased region" description="Acidic residues" evidence="5">
    <location>
        <begin position="599"/>
        <end position="608"/>
    </location>
</feature>
<organism evidence="7 8">
    <name type="scientific">Fusarium langsethiae</name>
    <dbReference type="NCBI Taxonomy" id="179993"/>
    <lineage>
        <taxon>Eukaryota</taxon>
        <taxon>Fungi</taxon>
        <taxon>Dikarya</taxon>
        <taxon>Ascomycota</taxon>
        <taxon>Pezizomycotina</taxon>
        <taxon>Sordariomycetes</taxon>
        <taxon>Hypocreomycetidae</taxon>
        <taxon>Hypocreales</taxon>
        <taxon>Nectriaceae</taxon>
        <taxon>Fusarium</taxon>
    </lineage>
</organism>
<feature type="region of interest" description="Disordered" evidence="5">
    <location>
        <begin position="1112"/>
        <end position="1329"/>
    </location>
</feature>
<feature type="compositionally biased region" description="Polar residues" evidence="5">
    <location>
        <begin position="1046"/>
        <end position="1061"/>
    </location>
</feature>
<evidence type="ECO:0000256" key="2">
    <source>
        <dbReference type="ARBA" id="ARBA00022454"/>
    </source>
</evidence>
<feature type="compositionally biased region" description="Acidic residues" evidence="5">
    <location>
        <begin position="620"/>
        <end position="629"/>
    </location>
</feature>
<evidence type="ECO:0000313" key="7">
    <source>
        <dbReference type="EMBL" id="KPA45331.1"/>
    </source>
</evidence>
<feature type="compositionally biased region" description="Acidic residues" evidence="5">
    <location>
        <begin position="1093"/>
        <end position="1102"/>
    </location>
</feature>
<keyword evidence="3" id="KW-0779">Telomere</keyword>
<dbReference type="EMBL" id="JXCE01000014">
    <property type="protein sequence ID" value="KPA45331.1"/>
    <property type="molecule type" value="Genomic_DNA"/>
</dbReference>
<keyword evidence="2" id="KW-0158">Chromosome</keyword>
<dbReference type="InterPro" id="IPR011564">
    <property type="entry name" value="Telomer_end-bd_POT1/Cdc13"/>
</dbReference>
<feature type="region of interest" description="Disordered" evidence="5">
    <location>
        <begin position="908"/>
        <end position="928"/>
    </location>
</feature>
<proteinExistence type="predicted"/>
<gene>
    <name evidence="7" type="ORF">FLAG1_01658</name>
</gene>
<keyword evidence="4" id="KW-0238">DNA-binding</keyword>
<dbReference type="OrthoDB" id="5363079at2759"/>
<feature type="region of interest" description="Disordered" evidence="5">
    <location>
        <begin position="960"/>
        <end position="1074"/>
    </location>
</feature>
<feature type="compositionally biased region" description="Low complexity" evidence="5">
    <location>
        <begin position="1153"/>
        <end position="1165"/>
    </location>
</feature>
<evidence type="ECO:0000313" key="8">
    <source>
        <dbReference type="Proteomes" id="UP000037904"/>
    </source>
</evidence>
<dbReference type="SMART" id="SM00976">
    <property type="entry name" value="Telo_bind"/>
    <property type="match status" value="1"/>
</dbReference>
<feature type="compositionally biased region" description="Polar residues" evidence="5">
    <location>
        <begin position="1312"/>
        <end position="1329"/>
    </location>
</feature>
<dbReference type="InterPro" id="IPR028389">
    <property type="entry name" value="POT1"/>
</dbReference>
<feature type="domain" description="Telomeric single stranded DNA binding POT1/Cdc13" evidence="6">
    <location>
        <begin position="1368"/>
        <end position="1505"/>
    </location>
</feature>
<dbReference type="SUPFAM" id="SSF50249">
    <property type="entry name" value="Nucleic acid-binding proteins"/>
    <property type="match status" value="1"/>
</dbReference>
<dbReference type="Gene3D" id="2.40.50.140">
    <property type="entry name" value="Nucleic acid-binding proteins"/>
    <property type="match status" value="1"/>
</dbReference>
<dbReference type="Proteomes" id="UP000037904">
    <property type="component" value="Unassembled WGS sequence"/>
</dbReference>
<feature type="compositionally biased region" description="Basic and acidic residues" evidence="5">
    <location>
        <begin position="789"/>
        <end position="801"/>
    </location>
</feature>
<feature type="region of interest" description="Disordered" evidence="5">
    <location>
        <begin position="1085"/>
        <end position="1104"/>
    </location>
</feature>
<dbReference type="Pfam" id="PF02765">
    <property type="entry name" value="POT1"/>
    <property type="match status" value="1"/>
</dbReference>
<feature type="compositionally biased region" description="Acidic residues" evidence="5">
    <location>
        <begin position="574"/>
        <end position="585"/>
    </location>
</feature>
<accession>A0A0N0V8E6</accession>
<evidence type="ECO:0000256" key="4">
    <source>
        <dbReference type="ARBA" id="ARBA00023125"/>
    </source>
</evidence>
<protein>
    <recommendedName>
        <fullName evidence="6">Telomeric single stranded DNA binding POT1/Cdc13 domain-containing protein</fullName>
    </recommendedName>
</protein>
<feature type="compositionally biased region" description="Pro residues" evidence="5">
    <location>
        <begin position="172"/>
        <end position="183"/>
    </location>
</feature>
<dbReference type="PANTHER" id="PTHR14513">
    <property type="entry name" value="PROTECTION OF TELOMERES 1"/>
    <property type="match status" value="1"/>
</dbReference>